<keyword evidence="1" id="KW-1133">Transmembrane helix</keyword>
<proteinExistence type="predicted"/>
<dbReference type="InterPro" id="IPR046871">
    <property type="entry name" value="Pro_CA_2"/>
</dbReference>
<sequence>MNKNKIIIYSIIFIIFIFFIYIYANRSPIRDRLSEYTAKAIVLSCMDFRFVNDKVYFFNASGFRDNYNKFSLAGASLGYNQDSFPAWSETFDKHVELAIDLHQIDEVVVLDHMDCGAYRILYDNPSMSMQEEYELHKVNLNKFKIAMNKKYPSLKVTTFLTNLDGSIMQY</sequence>
<evidence type="ECO:0008006" key="3">
    <source>
        <dbReference type="Google" id="ProtNLM"/>
    </source>
</evidence>
<protein>
    <recommendedName>
        <fullName evidence="3">Carbonic anhydrase</fullName>
    </recommendedName>
</protein>
<dbReference type="InterPro" id="IPR036874">
    <property type="entry name" value="Carbonic_anhydrase_sf"/>
</dbReference>
<name>A0A6C0EYV4_9ZZZZ</name>
<dbReference type="SUPFAM" id="SSF53056">
    <property type="entry name" value="beta-carbonic anhydrase, cab"/>
    <property type="match status" value="1"/>
</dbReference>
<organism evidence="2">
    <name type="scientific">viral metagenome</name>
    <dbReference type="NCBI Taxonomy" id="1070528"/>
    <lineage>
        <taxon>unclassified sequences</taxon>
        <taxon>metagenomes</taxon>
        <taxon>organismal metagenomes</taxon>
    </lineage>
</organism>
<dbReference type="Gene3D" id="3.40.1050.10">
    <property type="entry name" value="Carbonic anhydrase"/>
    <property type="match status" value="1"/>
</dbReference>
<evidence type="ECO:0000256" key="1">
    <source>
        <dbReference type="SAM" id="Phobius"/>
    </source>
</evidence>
<dbReference type="GO" id="GO:0004089">
    <property type="term" value="F:carbonate dehydratase activity"/>
    <property type="evidence" value="ECO:0007669"/>
    <property type="project" value="InterPro"/>
</dbReference>
<evidence type="ECO:0000313" key="2">
    <source>
        <dbReference type="EMBL" id="QHT34376.1"/>
    </source>
</evidence>
<dbReference type="EMBL" id="MN738999">
    <property type="protein sequence ID" value="QHT34376.1"/>
    <property type="molecule type" value="Genomic_DNA"/>
</dbReference>
<reference evidence="2" key="1">
    <citation type="journal article" date="2020" name="Nature">
        <title>Giant virus diversity and host interactions through global metagenomics.</title>
        <authorList>
            <person name="Schulz F."/>
            <person name="Roux S."/>
            <person name="Paez-Espino D."/>
            <person name="Jungbluth S."/>
            <person name="Walsh D.A."/>
            <person name="Denef V.J."/>
            <person name="McMahon K.D."/>
            <person name="Konstantinidis K.T."/>
            <person name="Eloe-Fadrosh E.A."/>
            <person name="Kyrpides N.C."/>
            <person name="Woyke T."/>
        </authorList>
    </citation>
    <scope>NUCLEOTIDE SEQUENCE</scope>
    <source>
        <strain evidence="2">GVMAG-M-3300009163-63</strain>
    </source>
</reference>
<dbReference type="GO" id="GO:0008270">
    <property type="term" value="F:zinc ion binding"/>
    <property type="evidence" value="ECO:0007669"/>
    <property type="project" value="InterPro"/>
</dbReference>
<feature type="transmembrane region" description="Helical" evidence="1">
    <location>
        <begin position="6"/>
        <end position="24"/>
    </location>
</feature>
<keyword evidence="1" id="KW-0472">Membrane</keyword>
<keyword evidence="1" id="KW-0812">Transmembrane</keyword>
<accession>A0A6C0EYV4</accession>
<dbReference type="Pfam" id="PF20393">
    <property type="entry name" value="Pro_CA_2"/>
    <property type="match status" value="1"/>
</dbReference>
<dbReference type="AlphaFoldDB" id="A0A6C0EYV4"/>